<dbReference type="EC" id="2.7.13.3" evidence="2"/>
<dbReference type="OrthoDB" id="9801651at2"/>
<feature type="domain" description="Response regulatory" evidence="10">
    <location>
        <begin position="612"/>
        <end position="728"/>
    </location>
</feature>
<evidence type="ECO:0000256" key="1">
    <source>
        <dbReference type="ARBA" id="ARBA00000085"/>
    </source>
</evidence>
<evidence type="ECO:0000259" key="9">
    <source>
        <dbReference type="PROSITE" id="PS50109"/>
    </source>
</evidence>
<dbReference type="PANTHER" id="PTHR43047">
    <property type="entry name" value="TWO-COMPONENT HISTIDINE PROTEIN KINASE"/>
    <property type="match status" value="1"/>
</dbReference>
<dbReference type="SMART" id="SM00387">
    <property type="entry name" value="HATPase_c"/>
    <property type="match status" value="1"/>
</dbReference>
<feature type="domain" description="PAC" evidence="11">
    <location>
        <begin position="296"/>
        <end position="346"/>
    </location>
</feature>
<dbReference type="InterPro" id="IPR035965">
    <property type="entry name" value="PAS-like_dom_sf"/>
</dbReference>
<feature type="transmembrane region" description="Helical" evidence="8">
    <location>
        <begin position="181"/>
        <end position="207"/>
    </location>
</feature>
<evidence type="ECO:0000256" key="5">
    <source>
        <dbReference type="ARBA" id="ARBA00022777"/>
    </source>
</evidence>
<dbReference type="Pfam" id="PF00512">
    <property type="entry name" value="HisKA"/>
    <property type="match status" value="1"/>
</dbReference>
<dbReference type="GO" id="GO:0000155">
    <property type="term" value="F:phosphorelay sensor kinase activity"/>
    <property type="evidence" value="ECO:0007669"/>
    <property type="project" value="InterPro"/>
</dbReference>
<evidence type="ECO:0000259" key="10">
    <source>
        <dbReference type="PROSITE" id="PS50110"/>
    </source>
</evidence>
<dbReference type="InterPro" id="IPR036097">
    <property type="entry name" value="HisK_dim/P_sf"/>
</dbReference>
<dbReference type="SUPFAM" id="SSF52172">
    <property type="entry name" value="CheY-like"/>
    <property type="match status" value="1"/>
</dbReference>
<dbReference type="Pfam" id="PF13426">
    <property type="entry name" value="PAS_9"/>
    <property type="match status" value="1"/>
</dbReference>
<sequence>MGEAAGPLTRWQGARYALLTLFLLAGIGLLAFLGYETRVQLDRLERAPNENAQYIYAQLEVEHLRLLEALAKAARSPYPDLDDVRTRFDILFSRADIVGIRRQSLEPELGDPLEQGVQEMLAFLNGLLPLIDSPDAVLAGALNRLRDEVQAAYPETRDLAQKALIIFAEAAEERREEVRRLVLLTSTLAVVLVLALALIVVVLLRVYQRAAALARDNAQARERLQATVGASQDAVLVMDTDFALMEVAGGAERIFGEDVAARLGEPMPEALLPEDQAATFRETLKARSEGRAGPGGLVELTARRTDGSLFPAEATLAAATGPRGQFFVCFLRDISERRRAEDARKEALDRAVKAEKAKSEFIAVMSHEMRTPLNGLMAALEILDEPRLTPKQKRYIGVARTTSQQLLAHVNDVLQISKLESGTFTPARETFSPAQFLQAVAAANEPLVEASGNRLVLATPTPPEGPVTGDRGRLNQILLNLLGNAAKFTRNGTITLGCEPRAQEGETLRLRFWVQDTGEGIAAEDLARIFEDFVTLDPAFQRESSGTGLGLSIARRLAQALGGEIGVESELGKGSTFWVDLPFERGAQDASGPVQAASLSPLPAPVDGAALEVLVVEDNAINRMIAREFIESTGAHVTEAADGLEGVQMAQEKRFDAIFMDIGMPQLDGMTATRRIRSGGASAEAPIFGLTAHAQPEDIASFLEAGMQDVLVKPVRRADIHALLGSSGPAQGEDDEDPADTLVNAQAIEELLQMLGEETLMGTFLRFAEETQAVLADLPEAPSPEIAPMLHRLAGSAGSFGALRFRHALLVAEGAAKEGHAGDYAEALAEVSAVWQDTTAAYAEIGLLLDDGF</sequence>
<accession>A0A1Y5RHH1</accession>
<evidence type="ECO:0000256" key="4">
    <source>
        <dbReference type="ARBA" id="ARBA00022679"/>
    </source>
</evidence>
<feature type="transmembrane region" description="Helical" evidence="8">
    <location>
        <begin position="16"/>
        <end position="35"/>
    </location>
</feature>
<evidence type="ECO:0000313" key="12">
    <source>
        <dbReference type="EMBL" id="SLN16713.1"/>
    </source>
</evidence>
<dbReference type="Gene3D" id="1.10.287.130">
    <property type="match status" value="1"/>
</dbReference>
<keyword evidence="8" id="KW-0472">Membrane</keyword>
<evidence type="ECO:0000313" key="13">
    <source>
        <dbReference type="Proteomes" id="UP000193409"/>
    </source>
</evidence>
<proteinExistence type="predicted"/>
<dbReference type="CDD" id="cd00130">
    <property type="entry name" value="PAS"/>
    <property type="match status" value="1"/>
</dbReference>
<dbReference type="SUPFAM" id="SSF55874">
    <property type="entry name" value="ATPase domain of HSP90 chaperone/DNA topoisomerase II/histidine kinase"/>
    <property type="match status" value="1"/>
</dbReference>
<dbReference type="Pfam" id="PF02518">
    <property type="entry name" value="HATPase_c"/>
    <property type="match status" value="1"/>
</dbReference>
<keyword evidence="3 7" id="KW-0597">Phosphoprotein</keyword>
<dbReference type="AlphaFoldDB" id="A0A1Y5RHH1"/>
<comment type="catalytic activity">
    <reaction evidence="1">
        <text>ATP + protein L-histidine = ADP + protein N-phospho-L-histidine.</text>
        <dbReference type="EC" id="2.7.13.3"/>
    </reaction>
</comment>
<dbReference type="Gene3D" id="3.30.450.20">
    <property type="entry name" value="PAS domain"/>
    <property type="match status" value="1"/>
</dbReference>
<name>A0A1Y5RHH1_9RHOB</name>
<evidence type="ECO:0000256" key="7">
    <source>
        <dbReference type="PROSITE-ProRule" id="PRU00169"/>
    </source>
</evidence>
<dbReference type="SMART" id="SM00448">
    <property type="entry name" value="REC"/>
    <property type="match status" value="1"/>
</dbReference>
<keyword evidence="4 12" id="KW-0808">Transferase</keyword>
<reference evidence="12 13" key="1">
    <citation type="submission" date="2017-03" db="EMBL/GenBank/DDBJ databases">
        <authorList>
            <person name="Afonso C.L."/>
            <person name="Miller P.J."/>
            <person name="Scott M.A."/>
            <person name="Spackman E."/>
            <person name="Goraichik I."/>
            <person name="Dimitrov K.M."/>
            <person name="Suarez D.L."/>
            <person name="Swayne D.E."/>
        </authorList>
    </citation>
    <scope>NUCLEOTIDE SEQUENCE [LARGE SCALE GENOMIC DNA]</scope>
    <source>
        <strain evidence="12 13">CECT 7680</strain>
    </source>
</reference>
<evidence type="ECO:0000256" key="6">
    <source>
        <dbReference type="ARBA" id="ARBA00023012"/>
    </source>
</evidence>
<dbReference type="CDD" id="cd00082">
    <property type="entry name" value="HisKA"/>
    <property type="match status" value="1"/>
</dbReference>
<dbReference type="PROSITE" id="PS50110">
    <property type="entry name" value="RESPONSE_REGULATORY"/>
    <property type="match status" value="1"/>
</dbReference>
<dbReference type="InterPro" id="IPR036641">
    <property type="entry name" value="HPT_dom_sf"/>
</dbReference>
<dbReference type="Gene3D" id="1.20.120.160">
    <property type="entry name" value="HPT domain"/>
    <property type="match status" value="1"/>
</dbReference>
<dbReference type="Gene3D" id="3.40.50.2300">
    <property type="match status" value="1"/>
</dbReference>
<dbReference type="NCBIfam" id="TIGR00229">
    <property type="entry name" value="sensory_box"/>
    <property type="match status" value="1"/>
</dbReference>
<evidence type="ECO:0000256" key="8">
    <source>
        <dbReference type="SAM" id="Phobius"/>
    </source>
</evidence>
<keyword evidence="8" id="KW-1133">Transmembrane helix</keyword>
<dbReference type="InterPro" id="IPR000014">
    <property type="entry name" value="PAS"/>
</dbReference>
<dbReference type="PROSITE" id="PS50113">
    <property type="entry name" value="PAC"/>
    <property type="match status" value="1"/>
</dbReference>
<feature type="domain" description="Histidine kinase" evidence="9">
    <location>
        <begin position="364"/>
        <end position="585"/>
    </location>
</feature>
<dbReference type="InterPro" id="IPR011006">
    <property type="entry name" value="CheY-like_superfamily"/>
</dbReference>
<dbReference type="InterPro" id="IPR005467">
    <property type="entry name" value="His_kinase_dom"/>
</dbReference>
<dbReference type="InterPro" id="IPR036890">
    <property type="entry name" value="HATPase_C_sf"/>
</dbReference>
<dbReference type="Gene3D" id="3.30.565.10">
    <property type="entry name" value="Histidine kinase-like ATPase, C-terminal domain"/>
    <property type="match status" value="1"/>
</dbReference>
<protein>
    <recommendedName>
        <fullName evidence="2">histidine kinase</fullName>
        <ecNumber evidence="2">2.7.13.3</ecNumber>
    </recommendedName>
</protein>
<keyword evidence="6" id="KW-0902">Two-component regulatory system</keyword>
<dbReference type="InterPro" id="IPR001789">
    <property type="entry name" value="Sig_transdc_resp-reg_receiver"/>
</dbReference>
<dbReference type="PRINTS" id="PR00344">
    <property type="entry name" value="BCTRLSENSOR"/>
</dbReference>
<evidence type="ECO:0000256" key="3">
    <source>
        <dbReference type="ARBA" id="ARBA00022553"/>
    </source>
</evidence>
<dbReference type="Pfam" id="PF00072">
    <property type="entry name" value="Response_reg"/>
    <property type="match status" value="1"/>
</dbReference>
<dbReference type="InterPro" id="IPR004358">
    <property type="entry name" value="Sig_transdc_His_kin-like_C"/>
</dbReference>
<dbReference type="InterPro" id="IPR003661">
    <property type="entry name" value="HisK_dim/P_dom"/>
</dbReference>
<dbReference type="InterPro" id="IPR003594">
    <property type="entry name" value="HATPase_dom"/>
</dbReference>
<evidence type="ECO:0000256" key="2">
    <source>
        <dbReference type="ARBA" id="ARBA00012438"/>
    </source>
</evidence>
<gene>
    <name evidence="12" type="primary">luxQ_1</name>
    <name evidence="12" type="ORF">PSA7680_00485</name>
</gene>
<dbReference type="SMART" id="SM00388">
    <property type="entry name" value="HisKA"/>
    <property type="match status" value="1"/>
</dbReference>
<organism evidence="12 13">
    <name type="scientific">Pseudoruegeria aquimaris</name>
    <dbReference type="NCBI Taxonomy" id="393663"/>
    <lineage>
        <taxon>Bacteria</taxon>
        <taxon>Pseudomonadati</taxon>
        <taxon>Pseudomonadota</taxon>
        <taxon>Alphaproteobacteria</taxon>
        <taxon>Rhodobacterales</taxon>
        <taxon>Roseobacteraceae</taxon>
        <taxon>Pseudoruegeria</taxon>
    </lineage>
</organism>
<keyword evidence="5 12" id="KW-0418">Kinase</keyword>
<dbReference type="FunFam" id="3.30.565.10:FF:000010">
    <property type="entry name" value="Sensor histidine kinase RcsC"/>
    <property type="match status" value="1"/>
</dbReference>
<dbReference type="EMBL" id="FWFQ01000002">
    <property type="protein sequence ID" value="SLN16713.1"/>
    <property type="molecule type" value="Genomic_DNA"/>
</dbReference>
<keyword evidence="13" id="KW-1185">Reference proteome</keyword>
<dbReference type="Proteomes" id="UP000193409">
    <property type="component" value="Unassembled WGS sequence"/>
</dbReference>
<dbReference type="CDD" id="cd17546">
    <property type="entry name" value="REC_hyHK_CKI1_RcsC-like"/>
    <property type="match status" value="1"/>
</dbReference>
<dbReference type="SUPFAM" id="SSF47384">
    <property type="entry name" value="Homodimeric domain of signal transducing histidine kinase"/>
    <property type="match status" value="1"/>
</dbReference>
<feature type="modified residue" description="4-aspartylphosphate" evidence="7">
    <location>
        <position position="661"/>
    </location>
</feature>
<dbReference type="SUPFAM" id="SSF55785">
    <property type="entry name" value="PYP-like sensor domain (PAS domain)"/>
    <property type="match status" value="1"/>
</dbReference>
<dbReference type="SUPFAM" id="SSF47226">
    <property type="entry name" value="Histidine-containing phosphotransfer domain, HPT domain"/>
    <property type="match status" value="1"/>
</dbReference>
<keyword evidence="8" id="KW-0812">Transmembrane</keyword>
<dbReference type="PROSITE" id="PS50109">
    <property type="entry name" value="HIS_KIN"/>
    <property type="match status" value="1"/>
</dbReference>
<dbReference type="InterPro" id="IPR000700">
    <property type="entry name" value="PAS-assoc_C"/>
</dbReference>
<dbReference type="PANTHER" id="PTHR43047:SF64">
    <property type="entry name" value="HISTIDINE KINASE CONTAINING CHEY-HOMOLOGOUS RECEIVER DOMAIN AND PAS DOMAIN-RELATED"/>
    <property type="match status" value="1"/>
</dbReference>
<dbReference type="CDD" id="cd16922">
    <property type="entry name" value="HATPase_EvgS-ArcB-TorS-like"/>
    <property type="match status" value="1"/>
</dbReference>
<evidence type="ECO:0000259" key="11">
    <source>
        <dbReference type="PROSITE" id="PS50113"/>
    </source>
</evidence>